<reference evidence="1 2" key="1">
    <citation type="journal article" date="2020" name="ISME J.">
        <title>Uncovering the hidden diversity of litter-decomposition mechanisms in mushroom-forming fungi.</title>
        <authorList>
            <person name="Floudas D."/>
            <person name="Bentzer J."/>
            <person name="Ahren D."/>
            <person name="Johansson T."/>
            <person name="Persson P."/>
            <person name="Tunlid A."/>
        </authorList>
    </citation>
    <scope>NUCLEOTIDE SEQUENCE [LARGE SCALE GENOMIC DNA]</scope>
    <source>
        <strain evidence="1 2">CBS 175.51</strain>
    </source>
</reference>
<name>A0A8H5BBZ5_9AGAR</name>
<accession>A0A8H5BBZ5</accession>
<dbReference type="Gene3D" id="1.10.510.10">
    <property type="entry name" value="Transferase(Phosphotransferase) domain 1"/>
    <property type="match status" value="1"/>
</dbReference>
<proteinExistence type="predicted"/>
<dbReference type="EMBL" id="JAACJK010000169">
    <property type="protein sequence ID" value="KAF5320555.1"/>
    <property type="molecule type" value="Genomic_DNA"/>
</dbReference>
<sequence>MSGAKTQSELSILVTNGRIPPFPRGCSQSLFGVIKGMLSLNPTMRPSTQLLQHERSELVRRLRNGSRSSRQSRTRSCTASVMALALLGRILTLAAPSLGAEIRGVRGWCLRTTPAGPTKAGSWAPKAWTPATGHRRWSRMLSELWILTGV</sequence>
<evidence type="ECO:0000313" key="1">
    <source>
        <dbReference type="EMBL" id="KAF5320555.1"/>
    </source>
</evidence>
<evidence type="ECO:0000313" key="2">
    <source>
        <dbReference type="Proteomes" id="UP000541558"/>
    </source>
</evidence>
<organism evidence="1 2">
    <name type="scientific">Ephemerocybe angulata</name>
    <dbReference type="NCBI Taxonomy" id="980116"/>
    <lineage>
        <taxon>Eukaryota</taxon>
        <taxon>Fungi</taxon>
        <taxon>Dikarya</taxon>
        <taxon>Basidiomycota</taxon>
        <taxon>Agaricomycotina</taxon>
        <taxon>Agaricomycetes</taxon>
        <taxon>Agaricomycetidae</taxon>
        <taxon>Agaricales</taxon>
        <taxon>Agaricineae</taxon>
        <taxon>Psathyrellaceae</taxon>
        <taxon>Ephemerocybe</taxon>
    </lineage>
</organism>
<keyword evidence="2" id="KW-1185">Reference proteome</keyword>
<dbReference type="InterPro" id="IPR011009">
    <property type="entry name" value="Kinase-like_dom_sf"/>
</dbReference>
<protein>
    <submittedName>
        <fullName evidence="1">Uncharacterized protein</fullName>
    </submittedName>
</protein>
<gene>
    <name evidence="1" type="ORF">D9611_010686</name>
</gene>
<dbReference type="SUPFAM" id="SSF56112">
    <property type="entry name" value="Protein kinase-like (PK-like)"/>
    <property type="match status" value="1"/>
</dbReference>
<dbReference type="Proteomes" id="UP000541558">
    <property type="component" value="Unassembled WGS sequence"/>
</dbReference>
<comment type="caution">
    <text evidence="1">The sequence shown here is derived from an EMBL/GenBank/DDBJ whole genome shotgun (WGS) entry which is preliminary data.</text>
</comment>
<dbReference type="AlphaFoldDB" id="A0A8H5BBZ5"/>